<dbReference type="OrthoDB" id="3871915at2"/>
<reference evidence="2" key="1">
    <citation type="submission" date="2023-02" db="EMBL/GenBank/DDBJ databases">
        <title>Kitasatospora phosalacinea NBRC 14362.</title>
        <authorList>
            <person name="Ichikawa N."/>
            <person name="Sato H."/>
            <person name="Tonouchi N."/>
        </authorList>
    </citation>
    <scope>NUCLEOTIDE SEQUENCE</scope>
    <source>
        <strain evidence="2">NBRC 14362</strain>
    </source>
</reference>
<proteinExistence type="predicted"/>
<dbReference type="EMBL" id="BSRX01000040">
    <property type="protein sequence ID" value="GLW57621.1"/>
    <property type="molecule type" value="Genomic_DNA"/>
</dbReference>
<evidence type="ECO:0000313" key="3">
    <source>
        <dbReference type="Proteomes" id="UP001165143"/>
    </source>
</evidence>
<gene>
    <name evidence="2" type="ORF">Kpho01_56320</name>
</gene>
<feature type="region of interest" description="Disordered" evidence="1">
    <location>
        <begin position="1"/>
        <end position="20"/>
    </location>
</feature>
<dbReference type="AlphaFoldDB" id="A0A9W6PM81"/>
<organism evidence="2 3">
    <name type="scientific">Kitasatospora phosalacinea</name>
    <dbReference type="NCBI Taxonomy" id="2065"/>
    <lineage>
        <taxon>Bacteria</taxon>
        <taxon>Bacillati</taxon>
        <taxon>Actinomycetota</taxon>
        <taxon>Actinomycetes</taxon>
        <taxon>Kitasatosporales</taxon>
        <taxon>Streptomycetaceae</taxon>
        <taxon>Kitasatospora</taxon>
    </lineage>
</organism>
<dbReference type="RefSeq" id="WP_033253699.1">
    <property type="nucleotide sequence ID" value="NZ_BSRX01000040.1"/>
</dbReference>
<accession>A0A9W6PM81</accession>
<sequence length="124" mass="13968">MPKRRKPAARPAEPVEADRGPFVLPPVAARGFTDAGGCRWRLVRGPLDPRRAKRLAVQADVMSMGDRYDERAERWFPRFLPEAERPAAWLVARAGYGAEGLPSYQAYEFSADDGRVLLFVETYC</sequence>
<evidence type="ECO:0000256" key="1">
    <source>
        <dbReference type="SAM" id="MobiDB-lite"/>
    </source>
</evidence>
<dbReference type="Proteomes" id="UP001165143">
    <property type="component" value="Unassembled WGS sequence"/>
</dbReference>
<name>A0A9W6PM81_9ACTN</name>
<evidence type="ECO:0000313" key="2">
    <source>
        <dbReference type="EMBL" id="GLW57621.1"/>
    </source>
</evidence>
<protein>
    <submittedName>
        <fullName evidence="2">Uncharacterized protein</fullName>
    </submittedName>
</protein>
<comment type="caution">
    <text evidence="2">The sequence shown here is derived from an EMBL/GenBank/DDBJ whole genome shotgun (WGS) entry which is preliminary data.</text>
</comment>